<dbReference type="SUPFAM" id="SSF49503">
    <property type="entry name" value="Cupredoxins"/>
    <property type="match status" value="2"/>
</dbReference>
<dbReference type="PANTHER" id="PTHR11709:SF394">
    <property type="entry name" value="FI03373P-RELATED"/>
    <property type="match status" value="1"/>
</dbReference>
<dbReference type="InterPro" id="IPR008972">
    <property type="entry name" value="Cupredoxin"/>
</dbReference>
<sequence>MMRQKAQRLAAVVTLAAGSALLAPGHADALPAGAPRIGMVCTPGAVSGGTHTFNLVAKTGYIGTPDGNSVFMWSYANADAPDSGQFQSPGPVLCVTQGETVVVNLTNNLPEPASIVFPGQDAAVAATGGAAGLLTTEAAATNGTVSYRFTAGSPGTYLYESGSDIAKQIEMGLYGALVVRPSLGPGYAYDAPTAFDPAREYLLLLSEIDPDLHHAVETGATYDVNARRDRYFAINGREFPDTIQDNGSGLLPNQPYGALVRIRPTSPGTPPALVRMINVGALNHPFHPHGNHTTLIAQDGRPLRAPGGGSASTEHFGETIGSGQTEDFLLRWDDQDNWDPNTHPLPVPPPNYRNVAFKDGNTWYGGSPYLGYQGTLPTGVVSQNICGEWYFPWHSHALNEFANFDEGFGGMATLLRVDPPGGCTGYPTSSTIAGGVLKGGTVADLGVDDTRYYMVNPRTTTRPTATTATQTSITVASAAGFPASGTYHVRIDNEVLLVTGGQGTTTWTVARGQLGTVAATHLSGATVTGLATDWYAAFTGLPAGAQNLKVTYKGKNCGSTTATTCVTISSNQPQQIVKICNWTIAGAVGCSSATSAGWVTLPPPPTQPQTVGSSDITSTWTLPGPASAYVGTGANGGQVRVLVHTQRYTAPNPTPFSTLGNLMALTYDAP</sequence>
<evidence type="ECO:0000256" key="4">
    <source>
        <dbReference type="SAM" id="SignalP"/>
    </source>
</evidence>
<keyword evidence="1" id="KW-0479">Metal-binding</keyword>
<feature type="chain" id="PRO_5008720217" evidence="4">
    <location>
        <begin position="30"/>
        <end position="670"/>
    </location>
</feature>
<dbReference type="Pfam" id="PF07732">
    <property type="entry name" value="Cu-oxidase_3"/>
    <property type="match status" value="1"/>
</dbReference>
<dbReference type="PANTHER" id="PTHR11709">
    <property type="entry name" value="MULTI-COPPER OXIDASE"/>
    <property type="match status" value="1"/>
</dbReference>
<reference evidence="7" key="1">
    <citation type="submission" date="2016-06" db="EMBL/GenBank/DDBJ databases">
        <authorList>
            <person name="Varghese N."/>
            <person name="Submissions Spin"/>
        </authorList>
    </citation>
    <scope>NUCLEOTIDE SEQUENCE [LARGE SCALE GENOMIC DNA]</scope>
    <source>
        <strain evidence="7">DSM 43819</strain>
    </source>
</reference>
<evidence type="ECO:0000313" key="6">
    <source>
        <dbReference type="EMBL" id="SCG77081.1"/>
    </source>
</evidence>
<keyword evidence="3" id="KW-0186">Copper</keyword>
<feature type="signal peptide" evidence="4">
    <location>
        <begin position="1"/>
        <end position="29"/>
    </location>
</feature>
<keyword evidence="4" id="KW-0732">Signal</keyword>
<name>A0A1C5K3A7_9ACTN</name>
<dbReference type="InterPro" id="IPR011707">
    <property type="entry name" value="Cu-oxidase-like_N"/>
</dbReference>
<proteinExistence type="predicted"/>
<dbReference type="AlphaFoldDB" id="A0A1C5K3A7"/>
<keyword evidence="2" id="KW-0560">Oxidoreductase</keyword>
<dbReference type="Proteomes" id="UP000198221">
    <property type="component" value="Chromosome I"/>
</dbReference>
<evidence type="ECO:0000256" key="2">
    <source>
        <dbReference type="ARBA" id="ARBA00023002"/>
    </source>
</evidence>
<dbReference type="EMBL" id="LT607754">
    <property type="protein sequence ID" value="SCG77081.1"/>
    <property type="molecule type" value="Genomic_DNA"/>
</dbReference>
<dbReference type="GO" id="GO:0016491">
    <property type="term" value="F:oxidoreductase activity"/>
    <property type="evidence" value="ECO:0007669"/>
    <property type="project" value="UniProtKB-KW"/>
</dbReference>
<dbReference type="InterPro" id="IPR045087">
    <property type="entry name" value="Cu-oxidase_fam"/>
</dbReference>
<accession>A0A1C5K3A7</accession>
<dbReference type="GO" id="GO:0005507">
    <property type="term" value="F:copper ion binding"/>
    <property type="evidence" value="ECO:0007669"/>
    <property type="project" value="InterPro"/>
</dbReference>
<organism evidence="6 7">
    <name type="scientific">Micromonospora inositola</name>
    <dbReference type="NCBI Taxonomy" id="47865"/>
    <lineage>
        <taxon>Bacteria</taxon>
        <taxon>Bacillati</taxon>
        <taxon>Actinomycetota</taxon>
        <taxon>Actinomycetes</taxon>
        <taxon>Micromonosporales</taxon>
        <taxon>Micromonosporaceae</taxon>
        <taxon>Micromonospora</taxon>
    </lineage>
</organism>
<feature type="domain" description="Plastocyanin-like" evidence="5">
    <location>
        <begin position="87"/>
        <end position="181"/>
    </location>
</feature>
<evidence type="ECO:0000256" key="3">
    <source>
        <dbReference type="ARBA" id="ARBA00023008"/>
    </source>
</evidence>
<protein>
    <submittedName>
        <fullName evidence="6">Multicopper oxidase</fullName>
    </submittedName>
</protein>
<evidence type="ECO:0000256" key="1">
    <source>
        <dbReference type="ARBA" id="ARBA00022723"/>
    </source>
</evidence>
<dbReference type="Gene3D" id="2.60.40.420">
    <property type="entry name" value="Cupredoxins - blue copper proteins"/>
    <property type="match status" value="1"/>
</dbReference>
<keyword evidence="7" id="KW-1185">Reference proteome</keyword>
<evidence type="ECO:0000259" key="5">
    <source>
        <dbReference type="Pfam" id="PF07732"/>
    </source>
</evidence>
<gene>
    <name evidence="6" type="ORF">GA0070613_6148</name>
</gene>
<evidence type="ECO:0000313" key="7">
    <source>
        <dbReference type="Proteomes" id="UP000198221"/>
    </source>
</evidence>